<keyword evidence="2" id="KW-1185">Reference proteome</keyword>
<feature type="non-terminal residue" evidence="1">
    <location>
        <position position="1"/>
    </location>
</feature>
<name>A0A0D0DKU5_9AGAM</name>
<dbReference type="OrthoDB" id="2649488at2759"/>
<organism evidence="1 2">
    <name type="scientific">Paxillus rubicundulus Ve08.2h10</name>
    <dbReference type="NCBI Taxonomy" id="930991"/>
    <lineage>
        <taxon>Eukaryota</taxon>
        <taxon>Fungi</taxon>
        <taxon>Dikarya</taxon>
        <taxon>Basidiomycota</taxon>
        <taxon>Agaricomycotina</taxon>
        <taxon>Agaricomycetes</taxon>
        <taxon>Agaricomycetidae</taxon>
        <taxon>Boletales</taxon>
        <taxon>Paxilineae</taxon>
        <taxon>Paxillaceae</taxon>
        <taxon>Paxillus</taxon>
    </lineage>
</organism>
<gene>
    <name evidence="1" type="ORF">PAXRUDRAFT_153884</name>
</gene>
<dbReference type="InParanoid" id="A0A0D0DKU5"/>
<dbReference type="InterPro" id="IPR011010">
    <property type="entry name" value="DNA_brk_join_enz"/>
</dbReference>
<dbReference type="SUPFAM" id="SSF56349">
    <property type="entry name" value="DNA breaking-rejoining enzymes"/>
    <property type="match status" value="1"/>
</dbReference>
<evidence type="ECO:0000313" key="1">
    <source>
        <dbReference type="EMBL" id="KIK82354.1"/>
    </source>
</evidence>
<dbReference type="AlphaFoldDB" id="A0A0D0DKU5"/>
<proteinExistence type="predicted"/>
<reference evidence="1 2" key="1">
    <citation type="submission" date="2014-04" db="EMBL/GenBank/DDBJ databases">
        <authorList>
            <consortium name="DOE Joint Genome Institute"/>
            <person name="Kuo A."/>
            <person name="Kohler A."/>
            <person name="Jargeat P."/>
            <person name="Nagy L.G."/>
            <person name="Floudas D."/>
            <person name="Copeland A."/>
            <person name="Barry K.W."/>
            <person name="Cichocki N."/>
            <person name="Veneault-Fourrey C."/>
            <person name="LaButti K."/>
            <person name="Lindquist E.A."/>
            <person name="Lipzen A."/>
            <person name="Lundell T."/>
            <person name="Morin E."/>
            <person name="Murat C."/>
            <person name="Sun H."/>
            <person name="Tunlid A."/>
            <person name="Henrissat B."/>
            <person name="Grigoriev I.V."/>
            <person name="Hibbett D.S."/>
            <person name="Martin F."/>
            <person name="Nordberg H.P."/>
            <person name="Cantor M.N."/>
            <person name="Hua S.X."/>
        </authorList>
    </citation>
    <scope>NUCLEOTIDE SEQUENCE [LARGE SCALE GENOMIC DNA]</scope>
    <source>
        <strain evidence="1 2">Ve08.2h10</strain>
    </source>
</reference>
<dbReference type="STRING" id="930991.A0A0D0DKU5"/>
<dbReference type="GO" id="GO:0003677">
    <property type="term" value="F:DNA binding"/>
    <property type="evidence" value="ECO:0007669"/>
    <property type="project" value="InterPro"/>
</dbReference>
<evidence type="ECO:0000313" key="2">
    <source>
        <dbReference type="Proteomes" id="UP000054538"/>
    </source>
</evidence>
<sequence>YTVNLLISIQNYLDLTSPLHTAVFACLTMAFYATVHMGELTTKTLLSFDPLSHIKPSDVCVECDCQGNTVTNFHLPKSKSAPNGEDINWARQVGPLDPHTTFENHLEIHLPPCNGPLFAYRKGRGHKALTKGKFLSVLVSALKVSGRPSMQGHGIRISSTLEYLLRNIPFDIIKVKGRWASNTFLVYLHHHTQILAPYMQAQPSLHESFLRLTLPPVR</sequence>
<dbReference type="HOGENOM" id="CLU_003292_1_1_1"/>
<dbReference type="Proteomes" id="UP000054538">
    <property type="component" value="Unassembled WGS sequence"/>
</dbReference>
<protein>
    <submittedName>
        <fullName evidence="1">Uncharacterized protein</fullName>
    </submittedName>
</protein>
<accession>A0A0D0DKU5</accession>
<reference evidence="2" key="2">
    <citation type="submission" date="2015-01" db="EMBL/GenBank/DDBJ databases">
        <title>Evolutionary Origins and Diversification of the Mycorrhizal Mutualists.</title>
        <authorList>
            <consortium name="DOE Joint Genome Institute"/>
            <consortium name="Mycorrhizal Genomics Consortium"/>
            <person name="Kohler A."/>
            <person name="Kuo A."/>
            <person name="Nagy L.G."/>
            <person name="Floudas D."/>
            <person name="Copeland A."/>
            <person name="Barry K.W."/>
            <person name="Cichocki N."/>
            <person name="Veneault-Fourrey C."/>
            <person name="LaButti K."/>
            <person name="Lindquist E.A."/>
            <person name="Lipzen A."/>
            <person name="Lundell T."/>
            <person name="Morin E."/>
            <person name="Murat C."/>
            <person name="Riley R."/>
            <person name="Ohm R."/>
            <person name="Sun H."/>
            <person name="Tunlid A."/>
            <person name="Henrissat B."/>
            <person name="Grigoriev I.V."/>
            <person name="Hibbett D.S."/>
            <person name="Martin F."/>
        </authorList>
    </citation>
    <scope>NUCLEOTIDE SEQUENCE [LARGE SCALE GENOMIC DNA]</scope>
    <source>
        <strain evidence="2">Ve08.2h10</strain>
    </source>
</reference>
<dbReference type="EMBL" id="KN825635">
    <property type="protein sequence ID" value="KIK82354.1"/>
    <property type="molecule type" value="Genomic_DNA"/>
</dbReference>